<dbReference type="InterPro" id="IPR008278">
    <property type="entry name" value="4-PPantetheinyl_Trfase_dom"/>
</dbReference>
<sequence length="338" mass="38219">MSTGRAEIQVELNLQEIHDKSRDVTRAFRPNRPPPVDPPRSRIRPSSGKPGPPQVQDFPRRHDGRHSDLATAASRALALVSVQEREQVLRFYFVRDAKLALGSALLKRLAISRLANVSWEAARWTRDSRTGKPVFLMDQDDGVGQVRFNVSHQAGLVVLVASLCDADVDVGIDVVCPSERRDRDRNSIAAEGWSRYVAVHEDVFGPAEAASLRARNDDVDRRLEYFYALWCLREAYIKMTGDALLAPWLRQLEMRHFAPPDVEATSALEIWFHGRRVQDVCMRLRPLLDDYMVCTAVRCPPQLRARIEEQVAKPFTHLVLDHILSEAETGKALSEDGQ</sequence>
<dbReference type="InterPro" id="IPR050559">
    <property type="entry name" value="P-Pant_transferase_sf"/>
</dbReference>
<dbReference type="InterPro" id="IPR037143">
    <property type="entry name" value="4-PPantetheinyl_Trfase_dom_sf"/>
</dbReference>
<dbReference type="OrthoDB" id="26719at2759"/>
<keyword evidence="2" id="KW-0808">Transferase</keyword>
<keyword evidence="7" id="KW-1185">Reference proteome</keyword>
<dbReference type="Pfam" id="PF01648">
    <property type="entry name" value="ACPS"/>
    <property type="match status" value="1"/>
</dbReference>
<gene>
    <name evidence="6" type="ORF">XA68_12426</name>
</gene>
<feature type="domain" description="4'-phosphopantetheinyl transferase" evidence="4">
    <location>
        <begin position="170"/>
        <end position="248"/>
    </location>
</feature>
<dbReference type="Pfam" id="PF22624">
    <property type="entry name" value="AASDHPPT_N"/>
    <property type="match status" value="1"/>
</dbReference>
<reference evidence="6 7" key="2">
    <citation type="journal article" date="2017" name="Sci. Rep.">
        <title>Ant-infecting Ophiocordyceps genomes reveal a high diversity of potential behavioral manipulation genes and a possible major role for enterotoxins.</title>
        <authorList>
            <person name="de Bekker C."/>
            <person name="Ohm R.A."/>
            <person name="Evans H.C."/>
            <person name="Brachmann A."/>
            <person name="Hughes D.P."/>
        </authorList>
    </citation>
    <scope>NUCLEOTIDE SEQUENCE [LARGE SCALE GENOMIC DNA]</scope>
    <source>
        <strain evidence="6 7">SC16a</strain>
    </source>
</reference>
<evidence type="ECO:0000256" key="2">
    <source>
        <dbReference type="ARBA" id="ARBA00022679"/>
    </source>
</evidence>
<evidence type="ECO:0000313" key="7">
    <source>
        <dbReference type="Proteomes" id="UP000037136"/>
    </source>
</evidence>
<dbReference type="GO" id="GO:0019878">
    <property type="term" value="P:lysine biosynthetic process via aminoadipic acid"/>
    <property type="evidence" value="ECO:0007669"/>
    <property type="project" value="TreeGrafter"/>
</dbReference>
<evidence type="ECO:0000259" key="4">
    <source>
        <dbReference type="Pfam" id="PF01648"/>
    </source>
</evidence>
<dbReference type="GO" id="GO:0000287">
    <property type="term" value="F:magnesium ion binding"/>
    <property type="evidence" value="ECO:0007669"/>
    <property type="project" value="InterPro"/>
</dbReference>
<dbReference type="InterPro" id="IPR055066">
    <property type="entry name" value="AASDHPPT_N"/>
</dbReference>
<evidence type="ECO:0000259" key="5">
    <source>
        <dbReference type="Pfam" id="PF22624"/>
    </source>
</evidence>
<dbReference type="SUPFAM" id="SSF56214">
    <property type="entry name" value="4'-phosphopantetheinyl transferase"/>
    <property type="match status" value="2"/>
</dbReference>
<feature type="region of interest" description="Disordered" evidence="3">
    <location>
        <begin position="19"/>
        <end position="67"/>
    </location>
</feature>
<evidence type="ECO:0000256" key="1">
    <source>
        <dbReference type="ARBA" id="ARBA00013172"/>
    </source>
</evidence>
<evidence type="ECO:0000313" key="6">
    <source>
        <dbReference type="EMBL" id="PFH59396.1"/>
    </source>
</evidence>
<dbReference type="GO" id="GO:0008897">
    <property type="term" value="F:holo-[acyl-carrier-protein] synthase activity"/>
    <property type="evidence" value="ECO:0007669"/>
    <property type="project" value="UniProtKB-EC"/>
</dbReference>
<organism evidence="6 7">
    <name type="scientific">Ophiocordyceps unilateralis</name>
    <name type="common">Zombie-ant fungus</name>
    <name type="synonym">Torrubia unilateralis</name>
    <dbReference type="NCBI Taxonomy" id="268505"/>
    <lineage>
        <taxon>Eukaryota</taxon>
        <taxon>Fungi</taxon>
        <taxon>Dikarya</taxon>
        <taxon>Ascomycota</taxon>
        <taxon>Pezizomycotina</taxon>
        <taxon>Sordariomycetes</taxon>
        <taxon>Hypocreomycetidae</taxon>
        <taxon>Hypocreales</taxon>
        <taxon>Ophiocordycipitaceae</taxon>
        <taxon>Ophiocordyceps</taxon>
    </lineage>
</organism>
<name>A0A2A9PEY6_OPHUN</name>
<accession>A0A2A9PEY6</accession>
<proteinExistence type="predicted"/>
<dbReference type="EMBL" id="LAZP02000202">
    <property type="protein sequence ID" value="PFH59396.1"/>
    <property type="molecule type" value="Genomic_DNA"/>
</dbReference>
<dbReference type="AlphaFoldDB" id="A0A2A9PEY6"/>
<dbReference type="Proteomes" id="UP000037136">
    <property type="component" value="Unassembled WGS sequence"/>
</dbReference>
<dbReference type="GO" id="GO:0005829">
    <property type="term" value="C:cytosol"/>
    <property type="evidence" value="ECO:0007669"/>
    <property type="project" value="TreeGrafter"/>
</dbReference>
<feature type="compositionally biased region" description="Basic and acidic residues" evidence="3">
    <location>
        <begin position="58"/>
        <end position="67"/>
    </location>
</feature>
<dbReference type="Gene3D" id="3.90.470.20">
    <property type="entry name" value="4'-phosphopantetheinyl transferase domain"/>
    <property type="match status" value="2"/>
</dbReference>
<dbReference type="PANTHER" id="PTHR12215:SF10">
    <property type="entry name" value="L-AMINOADIPATE-SEMIALDEHYDE DEHYDROGENASE-PHOSPHOPANTETHEINYL TRANSFERASE"/>
    <property type="match status" value="1"/>
</dbReference>
<reference evidence="6 7" key="1">
    <citation type="journal article" date="2015" name="BMC Genomics">
        <title>Gene expression during zombie ant biting behavior reflects the complexity underlying fungal parasitic behavioral manipulation.</title>
        <authorList>
            <person name="de Bekker C."/>
            <person name="Ohm R.A."/>
            <person name="Loreto R.G."/>
            <person name="Sebastian A."/>
            <person name="Albert I."/>
            <person name="Merrow M."/>
            <person name="Brachmann A."/>
            <person name="Hughes D.P."/>
        </authorList>
    </citation>
    <scope>NUCLEOTIDE SEQUENCE [LARGE SCALE GENOMIC DNA]</scope>
    <source>
        <strain evidence="6 7">SC16a</strain>
    </source>
</reference>
<evidence type="ECO:0000256" key="3">
    <source>
        <dbReference type="SAM" id="MobiDB-lite"/>
    </source>
</evidence>
<feature type="domain" description="4'-phosphopantetheinyl transferase N-terminal" evidence="5">
    <location>
        <begin position="74"/>
        <end position="162"/>
    </location>
</feature>
<comment type="caution">
    <text evidence="6">The sequence shown here is derived from an EMBL/GenBank/DDBJ whole genome shotgun (WGS) entry which is preliminary data.</text>
</comment>
<dbReference type="EC" id="2.7.8.7" evidence="1"/>
<dbReference type="STRING" id="268505.A0A2A9PEY6"/>
<dbReference type="PANTHER" id="PTHR12215">
    <property type="entry name" value="PHOSPHOPANTETHEINE TRANSFERASE"/>
    <property type="match status" value="1"/>
</dbReference>
<protein>
    <recommendedName>
        <fullName evidence="1">holo-[acyl-carrier-protein] synthase</fullName>
        <ecNumber evidence="1">2.7.8.7</ecNumber>
    </recommendedName>
</protein>